<dbReference type="PROSITE" id="PS51257">
    <property type="entry name" value="PROKAR_LIPOPROTEIN"/>
    <property type="match status" value="1"/>
</dbReference>
<evidence type="ECO:0000313" key="2">
    <source>
        <dbReference type="EMBL" id="GGK07659.1"/>
    </source>
</evidence>
<keyword evidence="1" id="KW-0732">Signal</keyword>
<sequence length="165" mass="17360">MKTTTRLILIAFLVLPLLAACNKEEAVVAAVAAPLTAPTTADDGAWRSYVSDVVTRNMEGIANQPYVYYLPAATGDEDADAGAYARLQDKARTDVARGIVRGNMLAYASSDSTKMADIVVEAFAEVAPDTMKDVRVLFIGSAADRDRVAAAVAPAGVNFVFVDAG</sequence>
<comment type="caution">
    <text evidence="2">The sequence shown here is derived from an EMBL/GenBank/DDBJ whole genome shotgun (WGS) entry which is preliminary data.</text>
</comment>
<organism evidence="2 3">
    <name type="scientific">Luteimonas terricola</name>
    <dbReference type="NCBI Taxonomy" id="645597"/>
    <lineage>
        <taxon>Bacteria</taxon>
        <taxon>Pseudomonadati</taxon>
        <taxon>Pseudomonadota</taxon>
        <taxon>Gammaproteobacteria</taxon>
        <taxon>Lysobacterales</taxon>
        <taxon>Lysobacteraceae</taxon>
        <taxon>Luteimonas</taxon>
    </lineage>
</organism>
<feature type="chain" id="PRO_5045078902" evidence="1">
    <location>
        <begin position="20"/>
        <end position="165"/>
    </location>
</feature>
<accession>A0ABQ2EFZ5</accession>
<reference evidence="3" key="1">
    <citation type="journal article" date="2019" name="Int. J. Syst. Evol. Microbiol.">
        <title>The Global Catalogue of Microorganisms (GCM) 10K type strain sequencing project: providing services to taxonomists for standard genome sequencing and annotation.</title>
        <authorList>
            <consortium name="The Broad Institute Genomics Platform"/>
            <consortium name="The Broad Institute Genome Sequencing Center for Infectious Disease"/>
            <person name="Wu L."/>
            <person name="Ma J."/>
        </authorList>
    </citation>
    <scope>NUCLEOTIDE SEQUENCE [LARGE SCALE GENOMIC DNA]</scope>
    <source>
        <strain evidence="3">CGMCC 1.8985</strain>
    </source>
</reference>
<feature type="signal peptide" evidence="1">
    <location>
        <begin position="1"/>
        <end position="19"/>
    </location>
</feature>
<dbReference type="Proteomes" id="UP000599009">
    <property type="component" value="Unassembled WGS sequence"/>
</dbReference>
<gene>
    <name evidence="2" type="ORF">GCM10011394_16080</name>
</gene>
<proteinExistence type="predicted"/>
<evidence type="ECO:0000256" key="1">
    <source>
        <dbReference type="SAM" id="SignalP"/>
    </source>
</evidence>
<name>A0ABQ2EFZ5_9GAMM</name>
<dbReference type="EMBL" id="BMME01000001">
    <property type="protein sequence ID" value="GGK07659.1"/>
    <property type="molecule type" value="Genomic_DNA"/>
</dbReference>
<protein>
    <submittedName>
        <fullName evidence="2">Uncharacterized protein</fullName>
    </submittedName>
</protein>
<evidence type="ECO:0000313" key="3">
    <source>
        <dbReference type="Proteomes" id="UP000599009"/>
    </source>
</evidence>
<keyword evidence="3" id="KW-1185">Reference proteome</keyword>
<dbReference type="RefSeq" id="WP_132986270.1">
    <property type="nucleotide sequence ID" value="NZ_BMME01000001.1"/>
</dbReference>